<comment type="caution">
    <text evidence="1">The sequence shown here is derived from an EMBL/GenBank/DDBJ whole genome shotgun (WGS) entry which is preliminary data.</text>
</comment>
<dbReference type="GO" id="GO:0009307">
    <property type="term" value="P:DNA restriction-modification system"/>
    <property type="evidence" value="ECO:0007669"/>
    <property type="project" value="InterPro"/>
</dbReference>
<protein>
    <submittedName>
        <fullName evidence="1">Uncharacterized protein</fullName>
    </submittedName>
</protein>
<dbReference type="EMBL" id="BQKK01000001">
    <property type="protein sequence ID" value="GJN41619.1"/>
    <property type="molecule type" value="Genomic_DNA"/>
</dbReference>
<name>A0AAV5G170_CORAM</name>
<dbReference type="Proteomes" id="UP001054925">
    <property type="component" value="Unassembled WGS sequence"/>
</dbReference>
<sequence>MEPIRSTKVSSPYDLPWMTFDKLCGLVEDSFKNAVKKVKEPPEDRNDPTLVAAYAALTNTGVEETIYILRKATAVKTFQNAVGSLHQKILGNVEGWKDSGTRGGGFDIRSVGPVARAQNRIVLMEIKMRWNTIKGSDEKIMHDKLLAAVKSNWGGEYDTVGYLAQIVPKNNESYDRPWKVSRREADEIVRAIDGKTAYHLVTGHPDALEQVLSILPHAFNRVLTKKKIDHLDFSNDIDVRILNESMKLALPTSSAYVSGS</sequence>
<dbReference type="InterPro" id="IPR019057">
    <property type="entry name" value="Restrct_endonuc_II_Eco47II"/>
</dbReference>
<accession>A0AAV5G170</accession>
<evidence type="ECO:0000313" key="2">
    <source>
        <dbReference type="Proteomes" id="UP001054925"/>
    </source>
</evidence>
<dbReference type="GO" id="GO:0003677">
    <property type="term" value="F:DNA binding"/>
    <property type="evidence" value="ECO:0007669"/>
    <property type="project" value="InterPro"/>
</dbReference>
<proteinExistence type="predicted"/>
<evidence type="ECO:0000313" key="1">
    <source>
        <dbReference type="EMBL" id="GJN41619.1"/>
    </source>
</evidence>
<dbReference type="AlphaFoldDB" id="A0AAV5G170"/>
<dbReference type="Pfam" id="PF09553">
    <property type="entry name" value="RE_Eco47II"/>
    <property type="match status" value="1"/>
</dbReference>
<dbReference type="GO" id="GO:0009036">
    <property type="term" value="F:type II site-specific deoxyribonuclease activity"/>
    <property type="evidence" value="ECO:0007669"/>
    <property type="project" value="InterPro"/>
</dbReference>
<reference evidence="1" key="1">
    <citation type="submission" date="2021-12" db="EMBL/GenBank/DDBJ databases">
        <title>Draft genome sequence of Corynebacterium ammoniagenes strain T-723.</title>
        <authorList>
            <person name="Matsuzawa M."/>
            <person name="Hiratani M."/>
            <person name="Abe I."/>
            <person name="Tsuji Y."/>
            <person name="Nakamura J."/>
        </authorList>
    </citation>
    <scope>NUCLEOTIDE SEQUENCE</scope>
    <source>
        <strain evidence="1">T-723</strain>
    </source>
</reference>
<gene>
    <name evidence="1" type="ORF">CAT723_00980</name>
</gene>
<organism evidence="1 2">
    <name type="scientific">Corynebacterium ammoniagenes</name>
    <name type="common">Brevibacterium ammoniagenes</name>
    <dbReference type="NCBI Taxonomy" id="1697"/>
    <lineage>
        <taxon>Bacteria</taxon>
        <taxon>Bacillati</taxon>
        <taxon>Actinomycetota</taxon>
        <taxon>Actinomycetes</taxon>
        <taxon>Mycobacteriales</taxon>
        <taxon>Corynebacteriaceae</taxon>
        <taxon>Corynebacterium</taxon>
    </lineage>
</organism>